<sequence>MARGRLFCLIASLASSVAIVDVNGLGSTADTPHVGRTSTKSANGSRANVFVIGTSHFRCGSAVEVASLIAKVRPDGLLLELDPERTVRLTKQFHRFNADGEKIPEREQQRGPESNVNGDLLYGADFVSAINTCQDLDIPLFLGDEYAQETFSRLREKSLDWKSYSPVPLLRSFMTNMSRGVSSSDFIDIVQTFRSDPQKATPLLVTTSPSVVLASGLLALSAHSGASAHDGVSSLADMGETLLSVTFSALLSSLLFNTIIRDRDEVLAQSALNSIDVLSSLKQGQSVRKRWRFSVNDDRGDGDKTLTSSQIPIFTLKRPLLKGIERNLNLFEPRWLKMIDSLSSEAEARFGCVQCVNKFYSTIAVGDKEGRYADIIFKRKGRIARIKRIEEGKRPSGDRRIGVTIEGCESFVVDNENISVVEDGYMVSHANSLSEKSPKPSETDRVTLVVVVGLLHGNGILDILNKS</sequence>
<dbReference type="InterPro" id="IPR015947">
    <property type="entry name" value="PUA-like_sf"/>
</dbReference>
<proteinExistence type="predicted"/>
<dbReference type="PANTHER" id="PTHR21530:SF7">
    <property type="entry name" value="TRAB DOMAIN-CONTAINING PROTEIN"/>
    <property type="match status" value="1"/>
</dbReference>
<dbReference type="SUPFAM" id="SSF88697">
    <property type="entry name" value="PUA domain-like"/>
    <property type="match status" value="1"/>
</dbReference>
<dbReference type="eggNOG" id="ENOG502SWWB">
    <property type="taxonomic scope" value="Eukaryota"/>
</dbReference>
<dbReference type="Gene3D" id="2.30.130.40">
    <property type="entry name" value="LON domain-like"/>
    <property type="match status" value="1"/>
</dbReference>
<keyword evidence="1" id="KW-0732">Signal</keyword>
<gene>
    <name evidence="2" type="ORF">THAOC_13812</name>
</gene>
<evidence type="ECO:0000313" key="3">
    <source>
        <dbReference type="Proteomes" id="UP000266841"/>
    </source>
</evidence>
<dbReference type="Proteomes" id="UP000266841">
    <property type="component" value="Unassembled WGS sequence"/>
</dbReference>
<reference evidence="2 3" key="1">
    <citation type="journal article" date="2012" name="Genome Biol.">
        <title>Genome and low-iron response of an oceanic diatom adapted to chronic iron limitation.</title>
        <authorList>
            <person name="Lommer M."/>
            <person name="Specht M."/>
            <person name="Roy A.S."/>
            <person name="Kraemer L."/>
            <person name="Andreson R."/>
            <person name="Gutowska M.A."/>
            <person name="Wolf J."/>
            <person name="Bergner S.V."/>
            <person name="Schilhabel M.B."/>
            <person name="Klostermeier U.C."/>
            <person name="Beiko R.G."/>
            <person name="Rosenstiel P."/>
            <person name="Hippler M."/>
            <person name="Laroche J."/>
        </authorList>
    </citation>
    <scope>NUCLEOTIDE SEQUENCE [LARGE SCALE GENOMIC DNA]</scope>
    <source>
        <strain evidence="2 3">CCMP1005</strain>
    </source>
</reference>
<protein>
    <submittedName>
        <fullName evidence="2">Uncharacterized protein</fullName>
    </submittedName>
</protein>
<comment type="caution">
    <text evidence="2">The sequence shown here is derived from an EMBL/GenBank/DDBJ whole genome shotgun (WGS) entry which is preliminary data.</text>
</comment>
<dbReference type="InterPro" id="IPR046336">
    <property type="entry name" value="Lon_prtase_N_sf"/>
</dbReference>
<keyword evidence="3" id="KW-1185">Reference proteome</keyword>
<evidence type="ECO:0000256" key="1">
    <source>
        <dbReference type="SAM" id="SignalP"/>
    </source>
</evidence>
<organism evidence="2 3">
    <name type="scientific">Thalassiosira oceanica</name>
    <name type="common">Marine diatom</name>
    <dbReference type="NCBI Taxonomy" id="159749"/>
    <lineage>
        <taxon>Eukaryota</taxon>
        <taxon>Sar</taxon>
        <taxon>Stramenopiles</taxon>
        <taxon>Ochrophyta</taxon>
        <taxon>Bacillariophyta</taxon>
        <taxon>Coscinodiscophyceae</taxon>
        <taxon>Thalassiosirophycidae</taxon>
        <taxon>Thalassiosirales</taxon>
        <taxon>Thalassiosiraceae</taxon>
        <taxon>Thalassiosira</taxon>
    </lineage>
</organism>
<dbReference type="PANTHER" id="PTHR21530">
    <property type="entry name" value="PHEROMONE SHUTDOWN PROTEIN"/>
    <property type="match status" value="1"/>
</dbReference>
<name>K0SJ23_THAOC</name>
<dbReference type="OrthoDB" id="48306at2759"/>
<dbReference type="InterPro" id="IPR046345">
    <property type="entry name" value="TraB_PrgY-like"/>
</dbReference>
<feature type="signal peptide" evidence="1">
    <location>
        <begin position="1"/>
        <end position="24"/>
    </location>
</feature>
<dbReference type="AlphaFoldDB" id="K0SJ23"/>
<dbReference type="EMBL" id="AGNL01015971">
    <property type="protein sequence ID" value="EJK65340.1"/>
    <property type="molecule type" value="Genomic_DNA"/>
</dbReference>
<accession>K0SJ23</accession>
<feature type="chain" id="PRO_5003840054" evidence="1">
    <location>
        <begin position="25"/>
        <end position="467"/>
    </location>
</feature>
<evidence type="ECO:0000313" key="2">
    <source>
        <dbReference type="EMBL" id="EJK65340.1"/>
    </source>
</evidence>